<dbReference type="Proteomes" id="UP001187734">
    <property type="component" value="Unassembled WGS sequence"/>
</dbReference>
<evidence type="ECO:0000256" key="2">
    <source>
        <dbReference type="ARBA" id="ARBA00022598"/>
    </source>
</evidence>
<dbReference type="EMBL" id="ONZP01000226">
    <property type="protein sequence ID" value="SPJ78359.1"/>
    <property type="molecule type" value="Genomic_DNA"/>
</dbReference>
<feature type="region of interest" description="Disordered" evidence="6">
    <location>
        <begin position="681"/>
        <end position="724"/>
    </location>
</feature>
<dbReference type="Gene3D" id="2.40.50.140">
    <property type="entry name" value="Nucleic acid-binding proteins"/>
    <property type="match status" value="1"/>
</dbReference>
<evidence type="ECO:0000256" key="3">
    <source>
        <dbReference type="ARBA" id="ARBA00022741"/>
    </source>
</evidence>
<keyword evidence="2" id="KW-0436">Ligase</keyword>
<feature type="domain" description="ATP-dependent DNA ligase family profile" evidence="7">
    <location>
        <begin position="384"/>
        <end position="524"/>
    </location>
</feature>
<organism evidence="8 9">
    <name type="scientific">Fusarium torulosum</name>
    <dbReference type="NCBI Taxonomy" id="33205"/>
    <lineage>
        <taxon>Eukaryota</taxon>
        <taxon>Fungi</taxon>
        <taxon>Dikarya</taxon>
        <taxon>Ascomycota</taxon>
        <taxon>Pezizomycotina</taxon>
        <taxon>Sordariomycetes</taxon>
        <taxon>Hypocreomycetidae</taxon>
        <taxon>Hypocreales</taxon>
        <taxon>Nectriaceae</taxon>
        <taxon>Fusarium</taxon>
    </lineage>
</organism>
<dbReference type="AlphaFoldDB" id="A0AAE8M9M4"/>
<dbReference type="Pfam" id="PF01068">
    <property type="entry name" value="DNA_ligase_A_M"/>
    <property type="match status" value="1"/>
</dbReference>
<dbReference type="PANTHER" id="PTHR45997:SF2">
    <property type="entry name" value="ATP DEPENDENT DNA LIGASE DOMAIN PROTEIN (AFU_ORTHOLOGUE AFUA_5G02430)"/>
    <property type="match status" value="1"/>
</dbReference>
<dbReference type="PROSITE" id="PS50160">
    <property type="entry name" value="DNA_LIGASE_A3"/>
    <property type="match status" value="1"/>
</dbReference>
<dbReference type="Gene3D" id="1.10.3260.10">
    <property type="entry name" value="DNA ligase, ATP-dependent, N-terminal domain"/>
    <property type="match status" value="1"/>
</dbReference>
<reference evidence="8" key="1">
    <citation type="submission" date="2018-03" db="EMBL/GenBank/DDBJ databases">
        <authorList>
            <person name="Guldener U."/>
        </authorList>
    </citation>
    <scope>NUCLEOTIDE SEQUENCE</scope>
</reference>
<keyword evidence="5" id="KW-0539">Nucleus</keyword>
<dbReference type="GO" id="GO:0006297">
    <property type="term" value="P:nucleotide-excision repair, DNA gap filling"/>
    <property type="evidence" value="ECO:0007669"/>
    <property type="project" value="TreeGrafter"/>
</dbReference>
<dbReference type="CDD" id="cd08039">
    <property type="entry name" value="Adenylation_DNA_ligase_Fungal"/>
    <property type="match status" value="1"/>
</dbReference>
<dbReference type="GO" id="GO:0003677">
    <property type="term" value="F:DNA binding"/>
    <property type="evidence" value="ECO:0007669"/>
    <property type="project" value="InterPro"/>
</dbReference>
<comment type="similarity">
    <text evidence="1">Belongs to the ATP-dependent DNA ligase family.</text>
</comment>
<evidence type="ECO:0000256" key="6">
    <source>
        <dbReference type="SAM" id="MobiDB-lite"/>
    </source>
</evidence>
<dbReference type="GO" id="GO:0006303">
    <property type="term" value="P:double-strand break repair via nonhomologous end joining"/>
    <property type="evidence" value="ECO:0007669"/>
    <property type="project" value="TreeGrafter"/>
</dbReference>
<feature type="compositionally biased region" description="Polar residues" evidence="6">
    <location>
        <begin position="681"/>
        <end position="705"/>
    </location>
</feature>
<evidence type="ECO:0000259" key="7">
    <source>
        <dbReference type="PROSITE" id="PS50160"/>
    </source>
</evidence>
<dbReference type="SUPFAM" id="SSF56091">
    <property type="entry name" value="DNA ligase/mRNA capping enzyme, catalytic domain"/>
    <property type="match status" value="1"/>
</dbReference>
<dbReference type="InterPro" id="IPR036599">
    <property type="entry name" value="DNA_ligase_N_sf"/>
</dbReference>
<evidence type="ECO:0000256" key="5">
    <source>
        <dbReference type="ARBA" id="ARBA00023242"/>
    </source>
</evidence>
<evidence type="ECO:0000256" key="4">
    <source>
        <dbReference type="ARBA" id="ARBA00022840"/>
    </source>
</evidence>
<keyword evidence="3" id="KW-0547">Nucleotide-binding</keyword>
<keyword evidence="4" id="KW-0067">ATP-binding</keyword>
<name>A0AAE8M9M4_9HYPO</name>
<dbReference type="InterPro" id="IPR029710">
    <property type="entry name" value="LIG4"/>
</dbReference>
<dbReference type="InterPro" id="IPR012308">
    <property type="entry name" value="DNA_ligase_ATP-dep_N"/>
</dbReference>
<dbReference type="GO" id="GO:0032807">
    <property type="term" value="C:DNA ligase IV complex"/>
    <property type="evidence" value="ECO:0007669"/>
    <property type="project" value="TreeGrafter"/>
</dbReference>
<sequence>MPLPFSLVCELLEQSYDISLAKKSCTSVVTKWFARHRSHVDAHDTSLSALLSTLLPDKRTDRVYCIQAPSLERIVGRAFFLGSSRIAELVQYRQPGSGVDLADCVSRILTVTPSPGYSQRDLVTVEEIDELLHSLAAKVKWSSPSIRASQASLTPSNRTDVECLYRRLSATEAKWFTRLVLKNYQPLVLDPHLIYRLCDTILPCVLKIQDDFSTAINSVQTIRGRLLPNSGRKTPREQIMNTVKPQLGVKIGRQPWIKGRSIKHCLDMGHGRMSVEDKIDGEYCQIHIDPSKGDRRIQIFSKSGKDSTEDRVALHDTILDSLRIGQPDARVTKACILEGELVVYDDSQEKILPFHKIRKYVSRRGRFLNTELDSLPGPQEHLMIIYYDIMLLEDQSLINLRHSERFKILSSLVCCRKGWAELVPRQVVDFGQALGASTLRKIFAMTILARKEGLVLKPDEPYFDFANQRRKFSSCCIKLKKEYIGNFGDVGDFAVVGAKYDSTKALTYRIPGLKWSHFYIGCLDNREAVKRWNAKPEFTIVNVVELNETMLREVVMYSNPDPVAPGDNDALIFKLAPGVEQGSPLTVIFTRPLVFDLKCFSFDRVGNTGFWSLRFPSVTKVHFDRDFTDTISFEQLQALAKDATTTIELEDSQENLEWIARLEAADPRGIAVDAVSQLTVTTMSTPSPRKSTQNTTSTWSPTSPLRTRPSIGHRHIPYHETSGGARPLILPTIVVATAADSVQAAPLPTSAALVPQTKHKREPPSPNSESSRKRQKLDTNPSQKHNKHSYKPRNTSQSRKPLGDIDDNSQSQSAMTSYADEVVIDEDHDISEEPVMDPDTIVCAEPERETEPELLYVKSHTVDVGILAKGCAFASVKCRLYKAVVLVSPGLLDRHETKPLLELHGVDDPVTNVDAWLETEKAGSHQGAALEASKVYFLCESDQHTELEPLLAKIKDIHNNPHSEKHSSIEVYDWRFLRHLTIEEDNNTEDKYYDGFRHSWQRWYIGSV</sequence>
<evidence type="ECO:0000313" key="9">
    <source>
        <dbReference type="Proteomes" id="UP001187734"/>
    </source>
</evidence>
<proteinExistence type="inferred from homology"/>
<dbReference type="Gene3D" id="3.30.470.30">
    <property type="entry name" value="DNA ligase/mRNA capping enzyme"/>
    <property type="match status" value="1"/>
</dbReference>
<dbReference type="PANTHER" id="PTHR45997">
    <property type="entry name" value="DNA LIGASE 4"/>
    <property type="match status" value="1"/>
</dbReference>
<dbReference type="InterPro" id="IPR012340">
    <property type="entry name" value="NA-bd_OB-fold"/>
</dbReference>
<evidence type="ECO:0000313" key="8">
    <source>
        <dbReference type="EMBL" id="SPJ78359.1"/>
    </source>
</evidence>
<dbReference type="GO" id="GO:0003910">
    <property type="term" value="F:DNA ligase (ATP) activity"/>
    <property type="evidence" value="ECO:0007669"/>
    <property type="project" value="InterPro"/>
</dbReference>
<gene>
    <name evidence="8" type="ORF">FTOL_06748</name>
</gene>
<dbReference type="GO" id="GO:0006310">
    <property type="term" value="P:DNA recombination"/>
    <property type="evidence" value="ECO:0007669"/>
    <property type="project" value="InterPro"/>
</dbReference>
<keyword evidence="9" id="KW-1185">Reference proteome</keyword>
<feature type="region of interest" description="Disordered" evidence="6">
    <location>
        <begin position="749"/>
        <end position="815"/>
    </location>
</feature>
<evidence type="ECO:0000256" key="1">
    <source>
        <dbReference type="ARBA" id="ARBA00007572"/>
    </source>
</evidence>
<accession>A0AAE8M9M4</accession>
<dbReference type="InterPro" id="IPR012310">
    <property type="entry name" value="DNA_ligase_ATP-dep_cent"/>
</dbReference>
<comment type="caution">
    <text evidence="8">The sequence shown here is derived from an EMBL/GenBank/DDBJ whole genome shotgun (WGS) entry which is preliminary data.</text>
</comment>
<dbReference type="Pfam" id="PF04675">
    <property type="entry name" value="DNA_ligase_A_N"/>
    <property type="match status" value="1"/>
</dbReference>
<protein>
    <recommendedName>
        <fullName evidence="7">ATP-dependent DNA ligase family profile domain-containing protein</fullName>
    </recommendedName>
</protein>
<dbReference type="GO" id="GO:0005524">
    <property type="term" value="F:ATP binding"/>
    <property type="evidence" value="ECO:0007669"/>
    <property type="project" value="UniProtKB-KW"/>
</dbReference>